<dbReference type="AlphaFoldDB" id="A0AAN6XF53"/>
<gene>
    <name evidence="1" type="ORF">QBC40DRAFT_298435</name>
</gene>
<evidence type="ECO:0000313" key="1">
    <source>
        <dbReference type="EMBL" id="KAK4198421.1"/>
    </source>
</evidence>
<accession>A0AAN6XF53</accession>
<organism evidence="1 2">
    <name type="scientific">Triangularia verruculosa</name>
    <dbReference type="NCBI Taxonomy" id="2587418"/>
    <lineage>
        <taxon>Eukaryota</taxon>
        <taxon>Fungi</taxon>
        <taxon>Dikarya</taxon>
        <taxon>Ascomycota</taxon>
        <taxon>Pezizomycotina</taxon>
        <taxon>Sordariomycetes</taxon>
        <taxon>Sordariomycetidae</taxon>
        <taxon>Sordariales</taxon>
        <taxon>Podosporaceae</taxon>
        <taxon>Triangularia</taxon>
    </lineage>
</organism>
<dbReference type="Proteomes" id="UP001303160">
    <property type="component" value="Unassembled WGS sequence"/>
</dbReference>
<reference evidence="1" key="1">
    <citation type="journal article" date="2023" name="Mol. Phylogenet. Evol.">
        <title>Genome-scale phylogeny and comparative genomics of the fungal order Sordariales.</title>
        <authorList>
            <person name="Hensen N."/>
            <person name="Bonometti L."/>
            <person name="Westerberg I."/>
            <person name="Brannstrom I.O."/>
            <person name="Guillou S."/>
            <person name="Cros-Aarteil S."/>
            <person name="Calhoun S."/>
            <person name="Haridas S."/>
            <person name="Kuo A."/>
            <person name="Mondo S."/>
            <person name="Pangilinan J."/>
            <person name="Riley R."/>
            <person name="LaButti K."/>
            <person name="Andreopoulos B."/>
            <person name="Lipzen A."/>
            <person name="Chen C."/>
            <person name="Yan M."/>
            <person name="Daum C."/>
            <person name="Ng V."/>
            <person name="Clum A."/>
            <person name="Steindorff A."/>
            <person name="Ohm R.A."/>
            <person name="Martin F."/>
            <person name="Silar P."/>
            <person name="Natvig D.O."/>
            <person name="Lalanne C."/>
            <person name="Gautier V."/>
            <person name="Ament-Velasquez S.L."/>
            <person name="Kruys A."/>
            <person name="Hutchinson M.I."/>
            <person name="Powell A.J."/>
            <person name="Barry K."/>
            <person name="Miller A.N."/>
            <person name="Grigoriev I.V."/>
            <person name="Debuchy R."/>
            <person name="Gladieux P."/>
            <person name="Hiltunen Thoren M."/>
            <person name="Johannesson H."/>
        </authorList>
    </citation>
    <scope>NUCLEOTIDE SEQUENCE</scope>
    <source>
        <strain evidence="1">CBS 315.58</strain>
    </source>
</reference>
<keyword evidence="2" id="KW-1185">Reference proteome</keyword>
<dbReference type="EMBL" id="MU863946">
    <property type="protein sequence ID" value="KAK4198421.1"/>
    <property type="molecule type" value="Genomic_DNA"/>
</dbReference>
<sequence length="237" mass="26356">MTHTTNVTPPLSDASVSRIWSVLCSLASVPSDGPTWILPPLLLGSATPYPKGQHIGSDTPRSVYVLPVRDSNEHWFRCTIKPTGGTTKLSSVEVSFSSSHHHYPDSSESEIKSVLAAAMINMKCFKGVTVAWGSWFNGRGPEEEIVVCRCTIHMLTITAGLICEPPISKNINLGIWKQFWHRLSVFLEGIGHLENGFQPWVDQVQTELREVTEDLETRNCDIEKLQEDLVNLGEMDL</sequence>
<comment type="caution">
    <text evidence="1">The sequence shown here is derived from an EMBL/GenBank/DDBJ whole genome shotgun (WGS) entry which is preliminary data.</text>
</comment>
<reference evidence="1" key="2">
    <citation type="submission" date="2023-05" db="EMBL/GenBank/DDBJ databases">
        <authorList>
            <consortium name="Lawrence Berkeley National Laboratory"/>
            <person name="Steindorff A."/>
            <person name="Hensen N."/>
            <person name="Bonometti L."/>
            <person name="Westerberg I."/>
            <person name="Brannstrom I.O."/>
            <person name="Guillou S."/>
            <person name="Cros-Aarteil S."/>
            <person name="Calhoun S."/>
            <person name="Haridas S."/>
            <person name="Kuo A."/>
            <person name="Mondo S."/>
            <person name="Pangilinan J."/>
            <person name="Riley R."/>
            <person name="Labutti K."/>
            <person name="Andreopoulos B."/>
            <person name="Lipzen A."/>
            <person name="Chen C."/>
            <person name="Yanf M."/>
            <person name="Daum C."/>
            <person name="Ng V."/>
            <person name="Clum A."/>
            <person name="Ohm R."/>
            <person name="Martin F."/>
            <person name="Silar P."/>
            <person name="Natvig D."/>
            <person name="Lalanne C."/>
            <person name="Gautier V."/>
            <person name="Ament-Velasquez S.L."/>
            <person name="Kruys A."/>
            <person name="Hutchinson M.I."/>
            <person name="Powell A.J."/>
            <person name="Barry K."/>
            <person name="Miller A.N."/>
            <person name="Grigoriev I.V."/>
            <person name="Debuchy R."/>
            <person name="Gladieux P."/>
            <person name="Thoren M.H."/>
            <person name="Johannesson H."/>
        </authorList>
    </citation>
    <scope>NUCLEOTIDE SEQUENCE</scope>
    <source>
        <strain evidence="1">CBS 315.58</strain>
    </source>
</reference>
<name>A0AAN6XF53_9PEZI</name>
<proteinExistence type="predicted"/>
<evidence type="ECO:0000313" key="2">
    <source>
        <dbReference type="Proteomes" id="UP001303160"/>
    </source>
</evidence>
<protein>
    <submittedName>
        <fullName evidence="1">Uncharacterized protein</fullName>
    </submittedName>
</protein>